<evidence type="ECO:0008006" key="5">
    <source>
        <dbReference type="Google" id="ProtNLM"/>
    </source>
</evidence>
<dbReference type="SUPFAM" id="SSF74653">
    <property type="entry name" value="TolA/TonB C-terminal domain"/>
    <property type="match status" value="1"/>
</dbReference>
<reference evidence="3 4" key="1">
    <citation type="submission" date="2016-10" db="EMBL/GenBank/DDBJ databases">
        <authorList>
            <person name="de Groot N.N."/>
        </authorList>
    </citation>
    <scope>NUCLEOTIDE SEQUENCE [LARGE SCALE GENOMIC DNA]</scope>
    <source>
        <strain evidence="3 4">DSM 100674</strain>
    </source>
</reference>
<accession>A0A1H7T2V6</accession>
<dbReference type="Gene3D" id="3.30.1150.10">
    <property type="match status" value="1"/>
</dbReference>
<feature type="signal peptide" evidence="2">
    <location>
        <begin position="1"/>
        <end position="22"/>
    </location>
</feature>
<keyword evidence="2" id="KW-0732">Signal</keyword>
<dbReference type="STRING" id="1287727.SAMN05443999_10845"/>
<evidence type="ECO:0000313" key="3">
    <source>
        <dbReference type="EMBL" id="SEL79191.1"/>
    </source>
</evidence>
<dbReference type="Proteomes" id="UP000199582">
    <property type="component" value="Unassembled WGS sequence"/>
</dbReference>
<organism evidence="3 4">
    <name type="scientific">Roseovarius azorensis</name>
    <dbReference type="NCBI Taxonomy" id="1287727"/>
    <lineage>
        <taxon>Bacteria</taxon>
        <taxon>Pseudomonadati</taxon>
        <taxon>Pseudomonadota</taxon>
        <taxon>Alphaproteobacteria</taxon>
        <taxon>Rhodobacterales</taxon>
        <taxon>Roseobacteraceae</taxon>
        <taxon>Roseovarius</taxon>
    </lineage>
</organism>
<feature type="region of interest" description="Disordered" evidence="1">
    <location>
        <begin position="165"/>
        <end position="187"/>
    </location>
</feature>
<gene>
    <name evidence="3" type="ORF">SAMN05443999_10845</name>
</gene>
<dbReference type="AlphaFoldDB" id="A0A1H7T2V6"/>
<name>A0A1H7T2V6_9RHOB</name>
<sequence length="329" mass="35501">MTKSLAAKSILALILFPASISAQELGGNLLGGFAKQGAEKAQEFSRHAPELMKDFIGTGRREFGSEKECLSEIQLLANAGVALSNTMPFSHVWTYETVDGPTTRARILFNGEKVHTEVYCDGSDLIAEALDWDAQVPDFLPYNNGTLNAALGAWLILSERGEQGLISENKPGQGPKKQRPASSQEPQATENFFNDALSNALAGALERDSSNDLNADAEENSSTSLKNNEKNAIQASIQRCWNVGSLSSEALRTMIVVEFDIDNQGRPNIDSISLIDGSGGNPTAVRQAFEAARRAIIRCGQSGFELPAKKNGTLQTVRLSFDPEGMIVH</sequence>
<evidence type="ECO:0000256" key="2">
    <source>
        <dbReference type="SAM" id="SignalP"/>
    </source>
</evidence>
<feature type="chain" id="PRO_5009299808" description="TonB C-terminal domain-containing protein" evidence="2">
    <location>
        <begin position="23"/>
        <end position="329"/>
    </location>
</feature>
<dbReference type="OrthoDB" id="7161229at2"/>
<evidence type="ECO:0000313" key="4">
    <source>
        <dbReference type="Proteomes" id="UP000199582"/>
    </source>
</evidence>
<proteinExistence type="predicted"/>
<dbReference type="RefSeq" id="WP_139274572.1">
    <property type="nucleotide sequence ID" value="NZ_FOAG01000008.1"/>
</dbReference>
<dbReference type="EMBL" id="FOAG01000008">
    <property type="protein sequence ID" value="SEL79191.1"/>
    <property type="molecule type" value="Genomic_DNA"/>
</dbReference>
<evidence type="ECO:0000256" key="1">
    <source>
        <dbReference type="SAM" id="MobiDB-lite"/>
    </source>
</evidence>
<keyword evidence="4" id="KW-1185">Reference proteome</keyword>
<protein>
    <recommendedName>
        <fullName evidence="5">TonB C-terminal domain-containing protein</fullName>
    </recommendedName>
</protein>